<keyword evidence="2" id="KW-1185">Reference proteome</keyword>
<evidence type="ECO:0000313" key="2">
    <source>
        <dbReference type="Proteomes" id="UP000768646"/>
    </source>
</evidence>
<evidence type="ECO:0000313" key="1">
    <source>
        <dbReference type="EMBL" id="KAG4306514.1"/>
    </source>
</evidence>
<protein>
    <submittedName>
        <fullName evidence="1">Uncharacterized protein</fullName>
    </submittedName>
</protein>
<name>A0ACB7CJJ7_9ASCO</name>
<comment type="caution">
    <text evidence="1">The sequence shown here is derived from an EMBL/GenBank/DDBJ whole genome shotgun (WGS) entry which is preliminary data.</text>
</comment>
<accession>A0ACB7CJJ7</accession>
<reference evidence="1 2" key="1">
    <citation type="journal article" date="2021" name="Commun. Biol.">
        <title>Genomic insights into the host specific adaptation of the Pneumocystis genus.</title>
        <authorList>
            <person name="Cisse O.H."/>
            <person name="Ma L."/>
            <person name="Dekker J.P."/>
            <person name="Khil P.P."/>
            <person name="Youn J.-H."/>
            <person name="Brenchley J.M."/>
            <person name="Blair R."/>
            <person name="Pahar B."/>
            <person name="Chabe M."/>
            <person name="Van Rompay K.K.A."/>
            <person name="Keesler R."/>
            <person name="Sukura A."/>
            <person name="Hirsch V."/>
            <person name="Kutty G."/>
            <person name="Liu Y."/>
            <person name="Peng L."/>
            <person name="Chen J."/>
            <person name="Song J."/>
            <person name="Weissenbacher-Lang C."/>
            <person name="Xu J."/>
            <person name="Upham N.S."/>
            <person name="Stajich J.E."/>
            <person name="Cuomo C.A."/>
            <person name="Cushion M.T."/>
            <person name="Kovacs J.A."/>
        </authorList>
    </citation>
    <scope>NUCLEOTIDE SEQUENCE [LARGE SCALE GENOMIC DNA]</scope>
    <source>
        <strain evidence="1 2">RABM</strain>
    </source>
</reference>
<organism evidence="1 2">
    <name type="scientific">Pneumocystis oryctolagi</name>
    <dbReference type="NCBI Taxonomy" id="42067"/>
    <lineage>
        <taxon>Eukaryota</taxon>
        <taxon>Fungi</taxon>
        <taxon>Dikarya</taxon>
        <taxon>Ascomycota</taxon>
        <taxon>Taphrinomycotina</taxon>
        <taxon>Pneumocystomycetes</taxon>
        <taxon>Pneumocystaceae</taxon>
        <taxon>Pneumocystis</taxon>
    </lineage>
</organism>
<proteinExistence type="predicted"/>
<dbReference type="Proteomes" id="UP000768646">
    <property type="component" value="Unassembled WGS sequence"/>
</dbReference>
<gene>
    <name evidence="1" type="ORF">PORY_000502</name>
</gene>
<dbReference type="EMBL" id="JABTEG010000001">
    <property type="protein sequence ID" value="KAG4306514.1"/>
    <property type="molecule type" value="Genomic_DNA"/>
</dbReference>
<sequence>MRIHNSNAGSVISDDQLEILNSKLSASSTFFPNISEPSFQQVINNNSQDQASALLMFLIGDPMQNGLNLEPFFDKKQTQENFESKQLPVKKKRCQVRNACVNCQKSNKKCDEARPCSRCIKHDLFDSCINSKRKKRQKGIKRGPYRRKNQDAHKIQMAQPMNMTAPLLETLPTPNIDTFIPDFTGQPLLNFNQSPRFFMQPLPTPPLDTAVPCSSMPLYEDETIQSSITLTDPFNRYPTRNIDNMQGTMPAFLGNGSMNNMMSHLLENQIDLSCRPLSMGHETDLGALASLCATVLSEE</sequence>